<dbReference type="EMBL" id="RCMI01000421">
    <property type="protein sequence ID" value="KAG2911544.1"/>
    <property type="molecule type" value="Genomic_DNA"/>
</dbReference>
<dbReference type="Proteomes" id="UP000774804">
    <property type="component" value="Unassembled WGS sequence"/>
</dbReference>
<dbReference type="PANTHER" id="PTHR37028:SF4">
    <property type="entry name" value="ALMS MOTIF DOMAIN-CONTAINING PROTEIN"/>
    <property type="match status" value="1"/>
</dbReference>
<sequence length="833" mass="92090">METSTSPGMAVSGLMQQLKSGEISKMQLFQQLAKLQAGPGTGISRAVPPPVPTMINTTNLTSSILSNGDYQISSSSPGVGVPSAISPAFSFSVAGGRATSAPAAVVPPFQMTQTPVAPPQFSFGGAVTPMPFPAQPMHLHTGVSRPFSMPPVPDPTAMASKPGVAILESDAEFLATGVSHDKATRFSVQEWMANKSRASASSQVSNALRLHYQQQSQGQTAEFQVADLSSFGRRDDDLHDRYGKDTFANSTFTSHPPHMGSALPGFGTNVAPETNDTSQFTPRDNLLGQVLLVDDSFGLKSEDKKEEQQYLDFTEQFRDELGDDHIPNASGNNGGKGGGNNNTDGKFHARLTRWKSQKDAIREQMKQQLLQSELDECTFAPKINPKSTKVAAKLRGRQSSSGSNQGLSVLQAVSERLYQEADNYRIREELATKLKADEEAEIERQCTFKPKVNAGDKVKAKYMESKPTSSPSLTAASREAAAKELAECTFYPKVNGIRSEMVSAQLYLQQNIYERLSKPCCSDAEDGKSPARERSGRRRSLSLFGDDDDDDRGILDASSPRSCQDDISVRPGGKSRRRSSSGARGGQGPRSVDGGEQTQESKDERARQFKNFIERQKFHEQARHKRIELTKHQLTPGYKPTINKKSLAMMENGRKGDFLERISSYALRKEHDNVKKKTVRSTDPNCTFKPAINQASTKRKPRSITELSRGDLLRRETTQRLMKLKMEQEEMAALTFRPQLNRVSERHEGRLKILSSPDTYLQRIQQQSQAHTIKQRRAIQEKEIGEFAECTFKPRTIEAPAYVQRIARSVSLTKALRAQQQAAARAKEKPEWK</sequence>
<accession>A0A329RU87</accession>
<keyword evidence="7" id="KW-1185">Reference proteome</keyword>
<dbReference type="PANTHER" id="PTHR37028">
    <property type="entry name" value="UNNAMED PRODUCT-RELATED"/>
    <property type="match status" value="1"/>
</dbReference>
<evidence type="ECO:0000313" key="6">
    <source>
        <dbReference type="EMBL" id="RAW27860.1"/>
    </source>
</evidence>
<feature type="compositionally biased region" description="Basic and acidic residues" evidence="1">
    <location>
        <begin position="525"/>
        <end position="534"/>
    </location>
</feature>
<dbReference type="Proteomes" id="UP000735874">
    <property type="component" value="Unassembled WGS sequence"/>
</dbReference>
<organism evidence="6 7">
    <name type="scientific">Phytophthora cactorum</name>
    <dbReference type="NCBI Taxonomy" id="29920"/>
    <lineage>
        <taxon>Eukaryota</taxon>
        <taxon>Sar</taxon>
        <taxon>Stramenopiles</taxon>
        <taxon>Oomycota</taxon>
        <taxon>Peronosporomycetes</taxon>
        <taxon>Peronosporales</taxon>
        <taxon>Peronosporaceae</taxon>
        <taxon>Phytophthora</taxon>
    </lineage>
</organism>
<dbReference type="Proteomes" id="UP000251314">
    <property type="component" value="Unassembled WGS sequence"/>
</dbReference>
<dbReference type="EMBL" id="RCMK01000422">
    <property type="protein sequence ID" value="KAG2929615.1"/>
    <property type="molecule type" value="Genomic_DNA"/>
</dbReference>
<protein>
    <submittedName>
        <fullName evidence="6">Uncharacterized protein</fullName>
    </submittedName>
</protein>
<evidence type="ECO:0000313" key="3">
    <source>
        <dbReference type="EMBL" id="KAG2911544.1"/>
    </source>
</evidence>
<proteinExistence type="predicted"/>
<evidence type="ECO:0000313" key="7">
    <source>
        <dbReference type="Proteomes" id="UP000251314"/>
    </source>
</evidence>
<evidence type="ECO:0000313" key="4">
    <source>
        <dbReference type="EMBL" id="KAG2929615.1"/>
    </source>
</evidence>
<dbReference type="EMBL" id="MJFZ01000531">
    <property type="protein sequence ID" value="RAW27860.1"/>
    <property type="molecule type" value="Genomic_DNA"/>
</dbReference>
<dbReference type="EMBL" id="RCMV01000169">
    <property type="protein sequence ID" value="KAG3222743.1"/>
    <property type="molecule type" value="Genomic_DNA"/>
</dbReference>
<reference evidence="2" key="2">
    <citation type="submission" date="2018-10" db="EMBL/GenBank/DDBJ databases">
        <title>Effector identification in a new, highly contiguous assembly of the strawberry crown rot pathogen Phytophthora cactorum.</title>
        <authorList>
            <person name="Armitage A.D."/>
            <person name="Nellist C.F."/>
            <person name="Bates H."/>
            <person name="Vickerstaff R.J."/>
            <person name="Harrison R.J."/>
        </authorList>
    </citation>
    <scope>NUCLEOTIDE SEQUENCE</scope>
    <source>
        <strain evidence="2">15-7</strain>
        <strain evidence="3">4032</strain>
        <strain evidence="4">4040</strain>
        <strain evidence="5">P421</strain>
    </source>
</reference>
<gene>
    <name evidence="6" type="ORF">PC110_g15735</name>
    <name evidence="2" type="ORF">PC113_g8661</name>
    <name evidence="3" type="ORF">PC115_g12543</name>
    <name evidence="4" type="ORF">PC117_g13961</name>
    <name evidence="5" type="ORF">PC129_g6571</name>
</gene>
<dbReference type="EMBL" id="RCMG01000206">
    <property type="protein sequence ID" value="KAG2859758.1"/>
    <property type="molecule type" value="Genomic_DNA"/>
</dbReference>
<comment type="caution">
    <text evidence="6">The sequence shown here is derived from an EMBL/GenBank/DDBJ whole genome shotgun (WGS) entry which is preliminary data.</text>
</comment>
<evidence type="ECO:0000313" key="2">
    <source>
        <dbReference type="EMBL" id="KAG2859758.1"/>
    </source>
</evidence>
<reference evidence="6 7" key="1">
    <citation type="submission" date="2018-01" db="EMBL/GenBank/DDBJ databases">
        <title>Draft genome of the strawberry crown rot pathogen Phytophthora cactorum.</title>
        <authorList>
            <person name="Armitage A.D."/>
            <person name="Lysoe E."/>
            <person name="Nellist C.F."/>
            <person name="Harrison R.J."/>
            <person name="Brurberg M.B."/>
        </authorList>
    </citation>
    <scope>NUCLEOTIDE SEQUENCE [LARGE SCALE GENOMIC DNA]</scope>
    <source>
        <strain evidence="6 7">10300</strain>
    </source>
</reference>
<feature type="region of interest" description="Disordered" evidence="1">
    <location>
        <begin position="520"/>
        <end position="604"/>
    </location>
</feature>
<dbReference type="VEuPathDB" id="FungiDB:PC110_g15735"/>
<evidence type="ECO:0000313" key="5">
    <source>
        <dbReference type="EMBL" id="KAG3222743.1"/>
    </source>
</evidence>
<name>A0A329RU87_9STRA</name>
<dbReference type="Proteomes" id="UP000736787">
    <property type="component" value="Unassembled WGS sequence"/>
</dbReference>
<feature type="region of interest" description="Disordered" evidence="1">
    <location>
        <begin position="326"/>
        <end position="346"/>
    </location>
</feature>
<dbReference type="AlphaFoldDB" id="A0A329RU87"/>
<evidence type="ECO:0000256" key="1">
    <source>
        <dbReference type="SAM" id="MobiDB-lite"/>
    </source>
</evidence>
<dbReference type="Proteomes" id="UP000760860">
    <property type="component" value="Unassembled WGS sequence"/>
</dbReference>
<dbReference type="OrthoDB" id="70300at2759"/>